<organism evidence="3 4">
    <name type="scientific">Cryptosporidium xiaoi</name>
    <dbReference type="NCBI Taxonomy" id="659607"/>
    <lineage>
        <taxon>Eukaryota</taxon>
        <taxon>Sar</taxon>
        <taxon>Alveolata</taxon>
        <taxon>Apicomplexa</taxon>
        <taxon>Conoidasida</taxon>
        <taxon>Coccidia</taxon>
        <taxon>Eucoccidiorida</taxon>
        <taxon>Eimeriorina</taxon>
        <taxon>Cryptosporidiidae</taxon>
        <taxon>Cryptosporidium</taxon>
    </lineage>
</organism>
<feature type="compositionally biased region" description="Polar residues" evidence="1">
    <location>
        <begin position="605"/>
        <end position="621"/>
    </location>
</feature>
<accession>A0AAV9Y0I7</accession>
<feature type="compositionally biased region" description="Low complexity" evidence="1">
    <location>
        <begin position="583"/>
        <end position="599"/>
    </location>
</feature>
<feature type="region of interest" description="Disordered" evidence="1">
    <location>
        <begin position="1750"/>
        <end position="1774"/>
    </location>
</feature>
<dbReference type="PROSITE" id="PS50003">
    <property type="entry name" value="PH_DOMAIN"/>
    <property type="match status" value="1"/>
</dbReference>
<dbReference type="Pfam" id="PF00169">
    <property type="entry name" value="PH"/>
    <property type="match status" value="1"/>
</dbReference>
<evidence type="ECO:0000256" key="1">
    <source>
        <dbReference type="SAM" id="MobiDB-lite"/>
    </source>
</evidence>
<sequence>MSSDSQMPITQERIVEDNRILNSDNSKGGSSKVSREDASSVACGDNGRLSAQGGSGNLEYSSKTLNPSPDSLGNDNLVNKKEVGSIVDEINTDVNNSSNNKGIECSSNLNDNVNSNNAVKTTETVGSTPNKLLEPFMLPSSSRLNPLVGSYLEKLSPTAFKGFQKRFFRLNITDNALLYWREEPTFKDQQPQGSINLSSVIAIHIEDALNFVIRTHGRDYCLKAFSPGDKDIWLESICMVVNSVARIETLKEASAQYDFAKHLVENSGGVQNYLSEALKTQRIAKWTKEDNAPLTFSLRGKKSFLNVKNIQNPLSKLWFDSTFGFKYYNNSAIATRDGSGGNDSGKKIEHCSKSSIPRSSSFCTSSFSSVINTNQYRSEDFIGYSCRSLNTNNRKKSSSYFYGTFRGKSVRINKISNMDFIGLESSLTPTPINNMVAPISTVLGGGETGGDLSNGNNTPRIARFNLPCNSGILNHNIPFFMENSQQFEWSNLFQNAVRVRSHLDNVLFGTVYVEIGPIFNASEGTGAIQINQSSNTLSSSNVSNSNFLTSSSGLDADLNSAGTNTNNCDTVNDDANNHTGSADTGTGNDNIGNNGSDGNYAGVNAENSVNGGLDNNGTSTGNEDDVNHNGNESTGNSSNLGNPNVVINTTNNNNNEVVNGNNNSNSVIGSNSGSSNSGYSMGTLSSQYSSSSSLVQLKKYFALLISSRPIANNEAFFPLPNNISLRPSSDRGNILETKPAENFVSGSNGKKGSGSSPGATFQSNKNILLPSVSSILPFDIQLDCLYLFSPEYDDSHPAYVIELDNIQLSSKIREVQSGFQFKLQVPLENILTYVTIRGCEKEGGSSGNPNSDNSSSSEINNTEDASFQESSLDKGNIPVSSLSDKGIDGDGNRNRDVNAQVGRLEEVSGNINSGDSDKQQKPSIGVDNVCHIGNITGKLDSDSISNLNNSQCVGTTDANPTQNEADEQLKHFKLVSLMEQLLSHQKGSNKTMVVDTSISTQDQQNSGGAGSLYSNLLVSSQTEKVSMRIVSVFGPDAEIWREALIASCRARHAAKEQRMRTLNDEVRAFDSVPKTLMEENASKLFYKTLYYILSGGGGGVNDEDLSGIASIVDSKKSNGMASVFGIRNLEFRCNCVPNNGDLAIIGGGSFCKSCLEKKLICHISSCFVTIPISRILHGLTVFNSTIKDLKQASIRIINSPRIDVLRFIHEKYLLPVLSVVYECFNTRTEFIKECEILSVLDFLVEIRVSYELCGIFDSSFKYLIICYAGLYVRKVIKTYFKSIFRLIYDTCHFGRTYRDKETGNLHTTLISKVFGTIYSLAHFFSSLKLYNLSVEVRNIVFVVVQHAIMQFQMVLRDVVLYNICKITDSDINSQKFFFKSIPSLVENKERCFGDYLFTLREFHLGDCVGTDEIADMELDYSVTVITTEVICGILNEIEQCIYKCDELDLLLERWTPFVVLKFEQEFVKDNHYFNGYLFGTNSDNSNNNSVNNICLNDNIVASNNINEASVSLNGDIGGAANISLEESTGGNNPVSSASVGGGVNFLSKNNSTQSIEVDLPNNSCVASSGVGSLLSGAPGNGLNMASSGVAVSSLGSMETSIKMGSIGGDGIPLNITADSTGTINNLESEGLITRESLISGTQMTTGVAATVVAVGINSNSNSNNGNKGNSNILENMGGNNGHFMNTINEECFADLDMFVPRNLRNETRRSALLFNISQMYLTIRTCKDLHKKLQEYFVGALKERYEESYRHLNSTTSGPSGGETPNSMTSPLEGSQNMDGVDVVNVGNNDNLTNIDDKHISNDKISWANYFLSLDMSSLLKEHLRPQLRILKISLKKRLFSMVSKLVLEYTVRVYIESLLLFSVYYSCISDMNINGIVNNNDSGNFPTTSGDVVNEFGDLCISENSKLIAAKLLEDWDIFGHFFQDCMSEEEVRECLIILADLHDILISQKISLYEKCREFQEKYRMFDVHSFLNMVATLRFEDKGCNPDHLLLHDGRNSIGGASTVFNMGSNLSLELDRIQDASSAGYLAEPSNAHPIPITRNLILPAQNIATSPFHSENYNTYSGINWSKESEYSWTRQMNLLRGIGSLILQGTTNNHGQQHIHHNHSYFSSSDSSGTSGGNFNISGVDGNPGLSISNNLLSFLNVIANNRNRRLNNINFDVTKPPYLLVEHGNTPSQTTLGFGIGPSNAAVSGHGIVSTSLSGPGGSSVADELANNSKSNINMSEVIGPSSLQSSSSSSSTSSNLNLKRSFSLEIPSQVCGDETNERGIIASFLMGRMLIYSPTYLNITNGFTSVFGAGVSGGLGLGTASGSRLSDLVLNIMMEKDEKWWNCVYNYYSQVYIPNCLFGLAPNTNLDVRNTRRTVEDGKDLSLILKFQKDTHPSKILNKTIFGKYIANYYCFLKPPTTEKSALELLLESGNNVCYYPNNFITGIGNYNPRVYFGPVNYKYSRQTPKNSEWKSGFLFIEDLTVVIYESMHRLNILDIFSIRPLPEGRITRICIDPQDLTRTGFIIFWGDRDSETLCYDANSGNSSAVPNNLSSSTTTSNNNPQKIKTNGVSSVANQSAHGNSADGEMGGGNVGSSNNTSAAESRLSSSQTANNNYFVDSKSFSIYFRAPNPKLAGIWVSEIDELIQKSKCIWGQNLSETLVKKRLCQYLNPIVIPKQH</sequence>
<evidence type="ECO:0000259" key="2">
    <source>
        <dbReference type="PROSITE" id="PS50003"/>
    </source>
</evidence>
<feature type="compositionally biased region" description="Polar residues" evidence="1">
    <location>
        <begin position="2553"/>
        <end position="2571"/>
    </location>
</feature>
<feature type="region of interest" description="Disordered" evidence="1">
    <location>
        <begin position="2535"/>
        <end position="2597"/>
    </location>
</feature>
<gene>
    <name evidence="3" type="ORF">RS030_182747</name>
</gene>
<keyword evidence="4" id="KW-1185">Reference proteome</keyword>
<evidence type="ECO:0000313" key="4">
    <source>
        <dbReference type="Proteomes" id="UP001311799"/>
    </source>
</evidence>
<feature type="compositionally biased region" description="Polar residues" evidence="1">
    <location>
        <begin position="20"/>
        <end position="32"/>
    </location>
</feature>
<feature type="region of interest" description="Disordered" evidence="1">
    <location>
        <begin position="1"/>
        <end position="77"/>
    </location>
</feature>
<dbReference type="SUPFAM" id="SSF50729">
    <property type="entry name" value="PH domain-like"/>
    <property type="match status" value="1"/>
</dbReference>
<dbReference type="EMBL" id="JAWDEY010000009">
    <property type="protein sequence ID" value="KAK6590079.1"/>
    <property type="molecule type" value="Genomic_DNA"/>
</dbReference>
<dbReference type="InterPro" id="IPR011993">
    <property type="entry name" value="PH-like_dom_sf"/>
</dbReference>
<feature type="compositionally biased region" description="Polar residues" evidence="1">
    <location>
        <begin position="1751"/>
        <end position="1774"/>
    </location>
</feature>
<reference evidence="3 4" key="1">
    <citation type="submission" date="2023-10" db="EMBL/GenBank/DDBJ databases">
        <title>Comparative genomics analysis reveals potential genetic determinants of host preference in Cryptosporidium xiaoi.</title>
        <authorList>
            <person name="Xiao L."/>
            <person name="Li J."/>
        </authorList>
    </citation>
    <scope>NUCLEOTIDE SEQUENCE [LARGE SCALE GENOMIC DNA]</scope>
    <source>
        <strain evidence="3 4">52996</strain>
    </source>
</reference>
<protein>
    <submittedName>
        <fullName evidence="3">41 Kd oocyst wall</fullName>
    </submittedName>
</protein>
<feature type="compositionally biased region" description="Low complexity" evidence="1">
    <location>
        <begin position="641"/>
        <end position="675"/>
    </location>
</feature>
<feature type="compositionally biased region" description="Polar residues" evidence="1">
    <location>
        <begin position="628"/>
        <end position="640"/>
    </location>
</feature>
<comment type="caution">
    <text evidence="3">The sequence shown here is derived from an EMBL/GenBank/DDBJ whole genome shotgun (WGS) entry which is preliminary data.</text>
</comment>
<dbReference type="InterPro" id="IPR001849">
    <property type="entry name" value="PH_domain"/>
</dbReference>
<feature type="compositionally biased region" description="Low complexity" evidence="1">
    <location>
        <begin position="2540"/>
        <end position="2552"/>
    </location>
</feature>
<feature type="region of interest" description="Disordered" evidence="1">
    <location>
        <begin position="569"/>
        <end position="675"/>
    </location>
</feature>
<feature type="domain" description="PH" evidence="2">
    <location>
        <begin position="145"/>
        <end position="242"/>
    </location>
</feature>
<dbReference type="Proteomes" id="UP001311799">
    <property type="component" value="Unassembled WGS sequence"/>
</dbReference>
<feature type="compositionally biased region" description="Polar residues" evidence="1">
    <location>
        <begin position="858"/>
        <end position="870"/>
    </location>
</feature>
<feature type="region of interest" description="Disordered" evidence="1">
    <location>
        <begin position="841"/>
        <end position="924"/>
    </location>
</feature>
<feature type="compositionally biased region" description="Low complexity" evidence="1">
    <location>
        <begin position="847"/>
        <end position="857"/>
    </location>
</feature>
<dbReference type="SMART" id="SM00233">
    <property type="entry name" value="PH"/>
    <property type="match status" value="2"/>
</dbReference>
<proteinExistence type="predicted"/>
<feature type="compositionally biased region" description="Polar residues" evidence="1">
    <location>
        <begin position="58"/>
        <end position="77"/>
    </location>
</feature>
<evidence type="ECO:0000313" key="3">
    <source>
        <dbReference type="EMBL" id="KAK6590079.1"/>
    </source>
</evidence>
<feature type="compositionally biased region" description="Basic and acidic residues" evidence="1">
    <location>
        <begin position="885"/>
        <end position="896"/>
    </location>
</feature>
<name>A0AAV9Y0I7_9CRYT</name>
<dbReference type="Gene3D" id="2.30.29.30">
    <property type="entry name" value="Pleckstrin-homology domain (PH domain)/Phosphotyrosine-binding domain (PTB)"/>
    <property type="match status" value="1"/>
</dbReference>